<dbReference type="Proteomes" id="UP000242520">
    <property type="component" value="Unassembled WGS sequence"/>
</dbReference>
<evidence type="ECO:0000313" key="2">
    <source>
        <dbReference type="EMBL" id="SHG93642.1"/>
    </source>
</evidence>
<dbReference type="SUPFAM" id="SSF55315">
    <property type="entry name" value="L30e-like"/>
    <property type="match status" value="1"/>
</dbReference>
<keyword evidence="2" id="KW-0689">Ribosomal protein</keyword>
<dbReference type="AlphaFoldDB" id="A0A1M5NVV3"/>
<accession>A0A1M5NVV3</accession>
<dbReference type="InterPro" id="IPR004038">
    <property type="entry name" value="Ribosomal_eL8/eL30/eS12/Gad45"/>
</dbReference>
<evidence type="ECO:0000313" key="3">
    <source>
        <dbReference type="Proteomes" id="UP000242520"/>
    </source>
</evidence>
<dbReference type="STRING" id="1123350.SAMN02744040_00247"/>
<dbReference type="RefSeq" id="WP_072723047.1">
    <property type="nucleotide sequence ID" value="NZ_FQXH01000005.1"/>
</dbReference>
<organism evidence="2 3">
    <name type="scientific">Tepidibacter thalassicus DSM 15285</name>
    <dbReference type="NCBI Taxonomy" id="1123350"/>
    <lineage>
        <taxon>Bacteria</taxon>
        <taxon>Bacillati</taxon>
        <taxon>Bacillota</taxon>
        <taxon>Clostridia</taxon>
        <taxon>Peptostreptococcales</taxon>
        <taxon>Peptostreptococcaceae</taxon>
        <taxon>Tepidibacter</taxon>
    </lineage>
</organism>
<dbReference type="InterPro" id="IPR029064">
    <property type="entry name" value="Ribosomal_eL30-like_sf"/>
</dbReference>
<dbReference type="Pfam" id="PF01248">
    <property type="entry name" value="Ribosomal_L7Ae"/>
    <property type="match status" value="1"/>
</dbReference>
<dbReference type="GO" id="GO:0005840">
    <property type="term" value="C:ribosome"/>
    <property type="evidence" value="ECO:0007669"/>
    <property type="project" value="UniProtKB-KW"/>
</dbReference>
<reference evidence="3" key="1">
    <citation type="submission" date="2016-11" db="EMBL/GenBank/DDBJ databases">
        <authorList>
            <person name="Varghese N."/>
            <person name="Submissions S."/>
        </authorList>
    </citation>
    <scope>NUCLEOTIDE SEQUENCE [LARGE SCALE GENOMIC DNA]</scope>
    <source>
        <strain evidence="3">DSM 15285</strain>
    </source>
</reference>
<keyword evidence="3" id="KW-1185">Reference proteome</keyword>
<sequence length="109" mass="12155">MKNKILSLLGLALKSKNLVSGDDTTLRELKKNKIELIIIAQDASDNTKKLFVDKSKFRNIDYVVFSTKEELGKSIGKNSRAIIGIKDKNFANKIKELIGGEAFVKDKSL</sequence>
<proteinExistence type="predicted"/>
<dbReference type="EMBL" id="FQXH01000005">
    <property type="protein sequence ID" value="SHG93642.1"/>
    <property type="molecule type" value="Genomic_DNA"/>
</dbReference>
<dbReference type="NCBIfam" id="NF004078">
    <property type="entry name" value="PRK05583.1"/>
    <property type="match status" value="1"/>
</dbReference>
<gene>
    <name evidence="2" type="ORF">SAMN02744040_00247</name>
</gene>
<feature type="domain" description="Ribosomal protein eL8/eL30/eS12/Gadd45" evidence="1">
    <location>
        <begin position="4"/>
        <end position="92"/>
    </location>
</feature>
<evidence type="ECO:0000259" key="1">
    <source>
        <dbReference type="Pfam" id="PF01248"/>
    </source>
</evidence>
<keyword evidence="2" id="KW-0687">Ribonucleoprotein</keyword>
<name>A0A1M5NVV3_9FIRM</name>
<dbReference type="Gene3D" id="3.30.1330.30">
    <property type="match status" value="1"/>
</dbReference>
<dbReference type="OrthoDB" id="9794863at2"/>
<protein>
    <submittedName>
        <fullName evidence="2">Ribosomal protein L7Ae</fullName>
    </submittedName>
</protein>